<gene>
    <name evidence="2" type="ORF">M408DRAFT_27662</name>
</gene>
<protein>
    <submittedName>
        <fullName evidence="2">Uncharacterized protein</fullName>
    </submittedName>
</protein>
<evidence type="ECO:0000256" key="1">
    <source>
        <dbReference type="SAM" id="MobiDB-lite"/>
    </source>
</evidence>
<sequence>MAVQNPRIPTPVNPDINHHNGQRPGVMPGLNIEEILRLHEQCQGVFRRIYETNHVPPSPAPNNFPLWKERYAFAMQQMKPLLMGMGLYLHLRRDKDEMQQIINKCVLLIKQRQVMPNHVLLSIPTLEDIINFLRPRAMEFQERIRTLPSIPPALSSLTNPSNEELQTLGGLIATPAQGPPQVSNAPPTPVPGRTTPAPSMAMPTPPHIPGQMSTNMPPTLSRQRRGGFSDVPGSMSSPAFHPSPAPITAPSPAAPSPPKGKTTRTPRAGPPAAQKRKGSRAVNTPTPTPHEVASTPTPAASAPTPAATVNPVGPKRSFEDSEAQSSQAVSQPPAKRVKTEPSPPAAPQKPPTPPPQISAPIDREAIRTVEDAKDLLTETFKKAEEQDAISQSQGQNPQDLMQWLSQLISNTADAGPSTLPSTDLGSLVGLTGQVTEAQVDGGADIEFFDYGAYFDMSAVPELDKRATLSPESHNGATTTPPSQSTLPAHSGAKAGEQKAATDGSTSLTSAVKVESVQVGALTDESHLQLMDAFLQSSGFSYDSNVEPLEEPWGAIA</sequence>
<name>A0A0C3AGE0_SERVB</name>
<proteinExistence type="predicted"/>
<dbReference type="STRING" id="933852.A0A0C3AGE0"/>
<dbReference type="AlphaFoldDB" id="A0A0C3AGE0"/>
<dbReference type="EMBL" id="KN824333">
    <property type="protein sequence ID" value="KIM23705.1"/>
    <property type="molecule type" value="Genomic_DNA"/>
</dbReference>
<reference evidence="2 3" key="1">
    <citation type="submission" date="2014-04" db="EMBL/GenBank/DDBJ databases">
        <authorList>
            <consortium name="DOE Joint Genome Institute"/>
            <person name="Kuo A."/>
            <person name="Zuccaro A."/>
            <person name="Kohler A."/>
            <person name="Nagy L.G."/>
            <person name="Floudas D."/>
            <person name="Copeland A."/>
            <person name="Barry K.W."/>
            <person name="Cichocki N."/>
            <person name="Veneault-Fourrey C."/>
            <person name="LaButti K."/>
            <person name="Lindquist E.A."/>
            <person name="Lipzen A."/>
            <person name="Lundell T."/>
            <person name="Morin E."/>
            <person name="Murat C."/>
            <person name="Sun H."/>
            <person name="Tunlid A."/>
            <person name="Henrissat B."/>
            <person name="Grigoriev I.V."/>
            <person name="Hibbett D.S."/>
            <person name="Martin F."/>
            <person name="Nordberg H.P."/>
            <person name="Cantor M.N."/>
            <person name="Hua S.X."/>
        </authorList>
    </citation>
    <scope>NUCLEOTIDE SEQUENCE [LARGE SCALE GENOMIC DNA]</scope>
    <source>
        <strain evidence="2 3">MAFF 305830</strain>
    </source>
</reference>
<feature type="compositionally biased region" description="Polar residues" evidence="1">
    <location>
        <begin position="469"/>
        <end position="487"/>
    </location>
</feature>
<feature type="compositionally biased region" description="Low complexity" evidence="1">
    <location>
        <begin position="293"/>
        <end position="308"/>
    </location>
</feature>
<evidence type="ECO:0000313" key="2">
    <source>
        <dbReference type="EMBL" id="KIM23705.1"/>
    </source>
</evidence>
<dbReference type="HOGENOM" id="CLU_490165_0_0_1"/>
<accession>A0A0C3AGE0</accession>
<keyword evidence="3" id="KW-1185">Reference proteome</keyword>
<reference evidence="3" key="2">
    <citation type="submission" date="2015-01" db="EMBL/GenBank/DDBJ databases">
        <title>Evolutionary Origins and Diversification of the Mycorrhizal Mutualists.</title>
        <authorList>
            <consortium name="DOE Joint Genome Institute"/>
            <consortium name="Mycorrhizal Genomics Consortium"/>
            <person name="Kohler A."/>
            <person name="Kuo A."/>
            <person name="Nagy L.G."/>
            <person name="Floudas D."/>
            <person name="Copeland A."/>
            <person name="Barry K.W."/>
            <person name="Cichocki N."/>
            <person name="Veneault-Fourrey C."/>
            <person name="LaButti K."/>
            <person name="Lindquist E.A."/>
            <person name="Lipzen A."/>
            <person name="Lundell T."/>
            <person name="Morin E."/>
            <person name="Murat C."/>
            <person name="Riley R."/>
            <person name="Ohm R."/>
            <person name="Sun H."/>
            <person name="Tunlid A."/>
            <person name="Henrissat B."/>
            <person name="Grigoriev I.V."/>
            <person name="Hibbett D.S."/>
            <person name="Martin F."/>
        </authorList>
    </citation>
    <scope>NUCLEOTIDE SEQUENCE [LARGE SCALE GENOMIC DNA]</scope>
    <source>
        <strain evidence="3">MAFF 305830</strain>
    </source>
</reference>
<feature type="compositionally biased region" description="Polar residues" evidence="1">
    <location>
        <begin position="211"/>
        <end position="221"/>
    </location>
</feature>
<feature type="compositionally biased region" description="Basic and acidic residues" evidence="1">
    <location>
        <begin position="361"/>
        <end position="372"/>
    </location>
</feature>
<evidence type="ECO:0000313" key="3">
    <source>
        <dbReference type="Proteomes" id="UP000054097"/>
    </source>
</evidence>
<feature type="region of interest" description="Disordered" evidence="1">
    <location>
        <begin position="468"/>
        <end position="506"/>
    </location>
</feature>
<feature type="compositionally biased region" description="Pro residues" evidence="1">
    <location>
        <begin position="341"/>
        <end position="357"/>
    </location>
</feature>
<feature type="region of interest" description="Disordered" evidence="1">
    <location>
        <begin position="1"/>
        <end position="22"/>
    </location>
</feature>
<feature type="region of interest" description="Disordered" evidence="1">
    <location>
        <begin position="172"/>
        <end position="372"/>
    </location>
</feature>
<feature type="compositionally biased region" description="Pro residues" evidence="1">
    <location>
        <begin position="241"/>
        <end position="258"/>
    </location>
</feature>
<organism evidence="2 3">
    <name type="scientific">Serendipita vermifera MAFF 305830</name>
    <dbReference type="NCBI Taxonomy" id="933852"/>
    <lineage>
        <taxon>Eukaryota</taxon>
        <taxon>Fungi</taxon>
        <taxon>Dikarya</taxon>
        <taxon>Basidiomycota</taxon>
        <taxon>Agaricomycotina</taxon>
        <taxon>Agaricomycetes</taxon>
        <taxon>Sebacinales</taxon>
        <taxon>Serendipitaceae</taxon>
        <taxon>Serendipita</taxon>
    </lineage>
</organism>
<dbReference type="OrthoDB" id="3200112at2759"/>
<dbReference type="Proteomes" id="UP000054097">
    <property type="component" value="Unassembled WGS sequence"/>
</dbReference>